<reference evidence="2" key="2">
    <citation type="submission" date="2020-09" db="EMBL/GenBank/DDBJ databases">
        <authorList>
            <person name="Sun Q."/>
            <person name="Zhou Y."/>
        </authorList>
    </citation>
    <scope>NUCLEOTIDE SEQUENCE</scope>
    <source>
        <strain evidence="2">CGMCC 4.7403</strain>
    </source>
</reference>
<evidence type="ECO:0000256" key="1">
    <source>
        <dbReference type="SAM" id="MobiDB-lite"/>
    </source>
</evidence>
<dbReference type="Proteomes" id="UP000603227">
    <property type="component" value="Unassembled WGS sequence"/>
</dbReference>
<reference evidence="2" key="1">
    <citation type="journal article" date="2014" name="Int. J. Syst. Evol. Microbiol.">
        <title>Complete genome sequence of Corynebacterium casei LMG S-19264T (=DSM 44701T), isolated from a smear-ripened cheese.</title>
        <authorList>
            <consortium name="US DOE Joint Genome Institute (JGI-PGF)"/>
            <person name="Walter F."/>
            <person name="Albersmeier A."/>
            <person name="Kalinowski J."/>
            <person name="Ruckert C."/>
        </authorList>
    </citation>
    <scope>NUCLEOTIDE SEQUENCE</scope>
    <source>
        <strain evidence="2">CGMCC 4.7403</strain>
    </source>
</reference>
<protein>
    <submittedName>
        <fullName evidence="2">Uncharacterized protein</fullName>
    </submittedName>
</protein>
<comment type="caution">
    <text evidence="2">The sequence shown here is derived from an EMBL/GenBank/DDBJ whole genome shotgun (WGS) entry which is preliminary data.</text>
</comment>
<dbReference type="AlphaFoldDB" id="A0A919GQW0"/>
<accession>A0A919GQW0</accession>
<name>A0A919GQW0_9ACTN</name>
<feature type="region of interest" description="Disordered" evidence="1">
    <location>
        <begin position="39"/>
        <end position="65"/>
    </location>
</feature>
<gene>
    <name evidence="2" type="ORF">GCM10017771_37800</name>
</gene>
<evidence type="ECO:0000313" key="3">
    <source>
        <dbReference type="Proteomes" id="UP000603227"/>
    </source>
</evidence>
<proteinExistence type="predicted"/>
<evidence type="ECO:0000313" key="2">
    <source>
        <dbReference type="EMBL" id="GHH89138.1"/>
    </source>
</evidence>
<dbReference type="EMBL" id="BNAT01000012">
    <property type="protein sequence ID" value="GHH89138.1"/>
    <property type="molecule type" value="Genomic_DNA"/>
</dbReference>
<sequence length="65" mass="6449">MVVPIRLATATFDALVCSAGGEVKAADLGPTASLTVLDGDSGMGGLTSGTPGQEWSGTRGGRPRM</sequence>
<organism evidence="2 3">
    <name type="scientific">Streptomyces capitiformicae</name>
    <dbReference type="NCBI Taxonomy" id="2014920"/>
    <lineage>
        <taxon>Bacteria</taxon>
        <taxon>Bacillati</taxon>
        <taxon>Actinomycetota</taxon>
        <taxon>Actinomycetes</taxon>
        <taxon>Kitasatosporales</taxon>
        <taxon>Streptomycetaceae</taxon>
        <taxon>Streptomyces</taxon>
    </lineage>
</organism>
<keyword evidence="3" id="KW-1185">Reference proteome</keyword>